<dbReference type="Pfam" id="PF10419">
    <property type="entry name" value="TFIIIC_sub6"/>
    <property type="match status" value="1"/>
</dbReference>
<dbReference type="PANTHER" id="PTHR13228">
    <property type="entry name" value="CONSERVED OLIGOMERIC GOLGI COMPLEX COMPONENT 5"/>
    <property type="match status" value="1"/>
</dbReference>
<dbReference type="AlphaFoldDB" id="A0A238BNC1"/>
<dbReference type="Gene3D" id="2.60.40.4370">
    <property type="match status" value="1"/>
</dbReference>
<accession>A0A238BNC1</accession>
<feature type="domain" description="Transcription factor TFIIIC triple barrel" evidence="1">
    <location>
        <begin position="692"/>
        <end position="774"/>
    </location>
</feature>
<dbReference type="GO" id="GO:0006891">
    <property type="term" value="P:intra-Golgi vesicle-mediated transport"/>
    <property type="evidence" value="ECO:0007669"/>
    <property type="project" value="InterPro"/>
</dbReference>
<dbReference type="InterPro" id="IPR019465">
    <property type="entry name" value="Cog5"/>
</dbReference>
<evidence type="ECO:0000313" key="3">
    <source>
        <dbReference type="Proteomes" id="UP000242913"/>
    </source>
</evidence>
<gene>
    <name evidence="2" type="ORF">X798_06128</name>
</gene>
<dbReference type="PANTHER" id="PTHR13228:SF3">
    <property type="entry name" value="CONSERVED OLIGOMERIC GOLGI COMPLEX SUBUNIT 5"/>
    <property type="match status" value="1"/>
</dbReference>
<dbReference type="EMBL" id="KZ270054">
    <property type="protein sequence ID" value="OZC06889.1"/>
    <property type="molecule type" value="Genomic_DNA"/>
</dbReference>
<sequence>MEKDLENCIWGRSNWNAYTKELVGAIRIDEETLLGKIDVIKENIGRKIREAVEQHHPHLVEQASALQNLDRVQTNINREMSHLYKKCKELDERFQFEYQKLYHTTSRLEQLYALRRTLTSVDRCEHLVGKLESTTELVKRSEIICELEAIITEIPYMKDLNSMREMVLVLIPRLIFEARQSTANHLKSSLENLSAPLVSSCVRALNNLSSYESEASILWQFSNSRSDNLLIQEYHIFSKLSKINRLLEENIKRLDGQFLQLNSSTVMATKLLPQIANQIQMSLEQYSLLNMEIITEFCEKLAKVISRRISENASYATRFVQLLSKILSIYPAKVVQSLDQSLRPLRRAILSHSLSRMFKAVDDAFEGNNLPNFTAEKIDSAIKEELREVEWDVQLNKEMEINVAKVIQLIAQKIEQHLVLDQSTLQMSERLSNAQVQNYALASVAHILSLSWPKHNEPLKRISQQVREALMDVARSSVFTILVSMHNDKLDNPSPYVKELCNYLRIFQSHSSFLEFVDSEQVFSSFLDYVIELFLLVSSLLRPLSPDQLSYLSFDLQYIADHGLSLYSVQSSLTPAIPQFVDAFKLPAEQLAQSESLPFWFVVQLLISTSEETLLSPHTSANWSLEEYLKWCLSHSATDRLDFLSSLMCSYTSSVISSNRTEYRKTKFWCEKNMREIPEEDKQDSKTIEQNEEWESKTVILEIGGIMDVNAARQALNRGDSAIRRCNTENPILQISNSLFTTEWNSIIGTDMIFKLEEKQLRFVECSDVRLKAEKALIIDNDDK</sequence>
<dbReference type="GO" id="GO:0017119">
    <property type="term" value="C:Golgi transport complex"/>
    <property type="evidence" value="ECO:0007669"/>
    <property type="project" value="InterPro"/>
</dbReference>
<dbReference type="Proteomes" id="UP000242913">
    <property type="component" value="Unassembled WGS sequence"/>
</dbReference>
<protein>
    <recommendedName>
        <fullName evidence="1">Transcription factor TFIIIC triple barrel domain-containing protein</fullName>
    </recommendedName>
</protein>
<dbReference type="InterPro" id="IPR019481">
    <property type="entry name" value="TFIIIC_triple_barrel"/>
</dbReference>
<evidence type="ECO:0000313" key="2">
    <source>
        <dbReference type="EMBL" id="OZC06889.1"/>
    </source>
</evidence>
<dbReference type="OrthoDB" id="18786at2759"/>
<keyword evidence="3" id="KW-1185">Reference proteome</keyword>
<organism evidence="2 3">
    <name type="scientific">Onchocerca flexuosa</name>
    <dbReference type="NCBI Taxonomy" id="387005"/>
    <lineage>
        <taxon>Eukaryota</taxon>
        <taxon>Metazoa</taxon>
        <taxon>Ecdysozoa</taxon>
        <taxon>Nematoda</taxon>
        <taxon>Chromadorea</taxon>
        <taxon>Rhabditida</taxon>
        <taxon>Spirurina</taxon>
        <taxon>Spiruromorpha</taxon>
        <taxon>Filarioidea</taxon>
        <taxon>Onchocercidae</taxon>
        <taxon>Onchocerca</taxon>
    </lineage>
</organism>
<proteinExistence type="predicted"/>
<evidence type="ECO:0000259" key="1">
    <source>
        <dbReference type="Pfam" id="PF10419"/>
    </source>
</evidence>
<name>A0A238BNC1_9BILA</name>
<reference evidence="2 3" key="1">
    <citation type="submission" date="2015-12" db="EMBL/GenBank/DDBJ databases">
        <title>Draft genome of the nematode, Onchocerca flexuosa.</title>
        <authorList>
            <person name="Mitreva M."/>
        </authorList>
    </citation>
    <scope>NUCLEOTIDE SEQUENCE [LARGE SCALE GENOMIC DNA]</scope>
    <source>
        <strain evidence="2">Red Deer</strain>
    </source>
</reference>